<comment type="subcellular location">
    <subcellularLocation>
        <location evidence="1">Cell membrane</location>
        <topology evidence="1">Multi-pass membrane protein</topology>
    </subcellularLocation>
</comment>
<gene>
    <name evidence="8" type="ORF">BSA145_01605</name>
</gene>
<name>A0A1L6ZE05_BACIA</name>
<keyword evidence="3 6" id="KW-0812">Transmembrane</keyword>
<dbReference type="GO" id="GO:0005886">
    <property type="term" value="C:plasma membrane"/>
    <property type="evidence" value="ECO:0007669"/>
    <property type="project" value="UniProtKB-SubCell"/>
</dbReference>
<dbReference type="InterPro" id="IPR003838">
    <property type="entry name" value="ABC3_permease_C"/>
</dbReference>
<dbReference type="RefSeq" id="WP_075621419.1">
    <property type="nucleotide sequence ID" value="NZ_CP015607.1"/>
</dbReference>
<feature type="transmembrane region" description="Helical" evidence="6">
    <location>
        <begin position="252"/>
        <end position="275"/>
    </location>
</feature>
<feature type="domain" description="ABC3 transporter permease C-terminal" evidence="7">
    <location>
        <begin position="260"/>
        <end position="372"/>
    </location>
</feature>
<keyword evidence="8" id="KW-0067">ATP-binding</keyword>
<evidence type="ECO:0000256" key="1">
    <source>
        <dbReference type="ARBA" id="ARBA00004651"/>
    </source>
</evidence>
<accession>A0A1L6ZE05</accession>
<evidence type="ECO:0000256" key="6">
    <source>
        <dbReference type="SAM" id="Phobius"/>
    </source>
</evidence>
<feature type="transmembrane region" description="Helical" evidence="6">
    <location>
        <begin position="347"/>
        <end position="369"/>
    </location>
</feature>
<feature type="transmembrane region" description="Helical" evidence="6">
    <location>
        <begin position="308"/>
        <end position="327"/>
    </location>
</feature>
<dbReference type="AlphaFoldDB" id="A0A1L6ZE05"/>
<keyword evidence="4 6" id="KW-1133">Transmembrane helix</keyword>
<dbReference type="EMBL" id="CP015607">
    <property type="protein sequence ID" value="APT44730.1"/>
    <property type="molecule type" value="Genomic_DNA"/>
</dbReference>
<feature type="transmembrane region" description="Helical" evidence="6">
    <location>
        <begin position="645"/>
        <end position="669"/>
    </location>
</feature>
<dbReference type="PANTHER" id="PTHR30287:SF2">
    <property type="entry name" value="BLL1001 PROTEIN"/>
    <property type="match status" value="1"/>
</dbReference>
<dbReference type="Proteomes" id="UP000185426">
    <property type="component" value="Chromosome"/>
</dbReference>
<dbReference type="Pfam" id="PF02687">
    <property type="entry name" value="FtsX"/>
    <property type="match status" value="1"/>
</dbReference>
<evidence type="ECO:0000259" key="7">
    <source>
        <dbReference type="Pfam" id="PF02687"/>
    </source>
</evidence>
<evidence type="ECO:0000313" key="9">
    <source>
        <dbReference type="Proteomes" id="UP000185426"/>
    </source>
</evidence>
<evidence type="ECO:0000256" key="4">
    <source>
        <dbReference type="ARBA" id="ARBA00022989"/>
    </source>
</evidence>
<evidence type="ECO:0000313" key="8">
    <source>
        <dbReference type="EMBL" id="APT44730.1"/>
    </source>
</evidence>
<dbReference type="PANTHER" id="PTHR30287">
    <property type="entry name" value="MEMBRANE COMPONENT OF PREDICTED ABC SUPERFAMILY METABOLITE UPTAKE TRANSPORTER"/>
    <property type="match status" value="1"/>
</dbReference>
<feature type="transmembrane region" description="Helical" evidence="6">
    <location>
        <begin position="743"/>
        <end position="761"/>
    </location>
</feature>
<evidence type="ECO:0000256" key="2">
    <source>
        <dbReference type="ARBA" id="ARBA00022475"/>
    </source>
</evidence>
<evidence type="ECO:0000256" key="3">
    <source>
        <dbReference type="ARBA" id="ARBA00022692"/>
    </source>
</evidence>
<keyword evidence="5 6" id="KW-0472">Membrane</keyword>
<dbReference type="InterPro" id="IPR038766">
    <property type="entry name" value="Membrane_comp_ABC_pdt"/>
</dbReference>
<evidence type="ECO:0000256" key="5">
    <source>
        <dbReference type="ARBA" id="ARBA00023136"/>
    </source>
</evidence>
<reference evidence="8 9" key="1">
    <citation type="submission" date="2016-05" db="EMBL/GenBank/DDBJ databases">
        <title>Complete Genome and Methylome Analysis of Psychrotrophic Bacterial Isolates from Antarctic Lake Untersee.</title>
        <authorList>
            <person name="Fomenkov A."/>
            <person name="Akimov V.N."/>
            <person name="Vasilyeva L.V."/>
            <person name="Andersen D."/>
            <person name="Vincze T."/>
            <person name="Roberts R.J."/>
        </authorList>
    </citation>
    <scope>NUCLEOTIDE SEQUENCE [LARGE SCALE GENOMIC DNA]</scope>
    <source>
        <strain evidence="8 9">U14-5</strain>
    </source>
</reference>
<keyword evidence="8" id="KW-0547">Nucleotide-binding</keyword>
<dbReference type="GO" id="GO:0005524">
    <property type="term" value="F:ATP binding"/>
    <property type="evidence" value="ECO:0007669"/>
    <property type="project" value="UniProtKB-KW"/>
</dbReference>
<organism evidence="8 9">
    <name type="scientific">Bacillus safensis</name>
    <dbReference type="NCBI Taxonomy" id="561879"/>
    <lineage>
        <taxon>Bacteria</taxon>
        <taxon>Bacillati</taxon>
        <taxon>Bacillota</taxon>
        <taxon>Bacilli</taxon>
        <taxon>Bacillales</taxon>
        <taxon>Bacillaceae</taxon>
        <taxon>Bacillus</taxon>
    </lineage>
</organism>
<feature type="transmembrane region" description="Helical" evidence="6">
    <location>
        <begin position="421"/>
        <end position="443"/>
    </location>
</feature>
<proteinExistence type="predicted"/>
<protein>
    <submittedName>
        <fullName evidence="8">ABC transporter ATP-binding protein</fullName>
    </submittedName>
</protein>
<keyword evidence="2" id="KW-1003">Cell membrane</keyword>
<feature type="transmembrane region" description="Helical" evidence="6">
    <location>
        <begin position="690"/>
        <end position="713"/>
    </location>
</feature>
<sequence length="775" mass="86330">MRLAFIKKDLTRHRLISIGLTICIMMTSFLATSAAQMIVQLNGSISDLLHSAKAPDFVQMHDGGINEKDIEAFSSKQSMVKAHQIVPMIPIEHANIRFGHEPAKAGVMDHLFVKQNRNFDFLLNEQNEKLTVNKGEVAVPIYFQQKYQLNIGETLLIEKGANQFPFRIKAFLRDAQMNPSLVSSKRFLLHNKDWDAINQVFHHKEYLIEFLLHDAAQTDTFQAIYQSSQLPQQGPSVTLPLLRMLNALTDGMVIAILLLVCLLLISIALLSLHLAMTASIEEDEREIGILKVLGIPLTRIKQLYVGKYAVLACAGCIAGYVSTLIFGDMFTANIHRYMGNQPSFANWLIPLFVSIATAMIVISCSYAVLRKFGQISAAQALQGVINPLGQKKRIPMHLKKSRFIPINIWLGLKNLISRKKLYTTISCIIALCTFLMLMPIQLWHTLQSPDFITYLGSGKSDLRMDIRQGNHLAKNTNEIESMIREDQSIQTAAIYETTSLQVKSKENTLETLYLETGELSAFPLNYLQGRQPLKNEEIALSVLNADSLQKKIGERITLVTNGHEIQRTVTGIYQDVTNGGKTAKAISQPFPQTALWQTVQIQLKPGVNIAEKKTVFEKKVSPAKVTDMKEYVHQTIGSTAAIVKVIAFFTALAAFGTASLMLFMFLHMLKAKDSSRNHMLRTIGFSITDITAQYITSFIAVLSFGAFIGTIAVNTIGPALMSIGGATLGASSLQWLSPQWVSVVYPVTLFIVNLALTTWLLKTFFSSQTTRQTLL</sequence>